<reference evidence="1 2" key="1">
    <citation type="submission" date="2016-09" db="EMBL/GenBank/DDBJ databases">
        <title>Metabolic pathway, cell adaptation mechanisms and a novel monoxygenase revealed through proteogenomic-transcription analysis of a Sphingomonas haloaromaticamans strain degrading the fungicide ortho-phenylphenol.</title>
        <authorList>
            <person name="Perruchon C."/>
            <person name="Papadopoulou E.S."/>
            <person name="Rousidou C."/>
            <person name="Vasileiadis S."/>
            <person name="Tanou G."/>
            <person name="Amoutzias G."/>
            <person name="Molassiotis A."/>
            <person name="Karpouzas D.G."/>
        </authorList>
    </citation>
    <scope>NUCLEOTIDE SEQUENCE [LARGE SCALE GENOMIC DNA]</scope>
    <source>
        <strain evidence="1 2">P3</strain>
    </source>
</reference>
<protein>
    <recommendedName>
        <fullName evidence="3">Ig-like domain-containing protein</fullName>
    </recommendedName>
</protein>
<accession>A0A1S1HEE2</accession>
<dbReference type="Proteomes" id="UP000179467">
    <property type="component" value="Unassembled WGS sequence"/>
</dbReference>
<dbReference type="EMBL" id="MIPT01000001">
    <property type="protein sequence ID" value="OHT19891.1"/>
    <property type="molecule type" value="Genomic_DNA"/>
</dbReference>
<evidence type="ECO:0000313" key="1">
    <source>
        <dbReference type="EMBL" id="OHT19891.1"/>
    </source>
</evidence>
<dbReference type="AlphaFoldDB" id="A0A1S1HEE2"/>
<dbReference type="RefSeq" id="WP_070933677.1">
    <property type="nucleotide sequence ID" value="NZ_MIPT01000001.1"/>
</dbReference>
<comment type="caution">
    <text evidence="1">The sequence shown here is derived from an EMBL/GenBank/DDBJ whole genome shotgun (WGS) entry which is preliminary data.</text>
</comment>
<sequence length="563" mass="57956">MLISPNSLAIVACALRNRPAVVAPPAGIDAAAVLGEATFHLDPATLIGTVAYDAEITGAIVDGKGGAACPAGKTSASAYPLLRQDTFGTGHPGIEMNGNNWINLQRASGLINALSEYGTGSANAGRGYTIIYEADVGATATGNFRTAFSDDANNSGRAMRTGVGTFGLGDQGASYPRRPKAGYQLAMLGAQRLASGGAWGTQARDNVFSPAPAAGLPVHASNNYLYGRGVTAESSSSGFIGRLGRLWVIPRRITSAEWVAIQKYLRAQKGAALPWAEAPVHLMYGDSNGANGALGNFWHLVMDAVAVADENRMWQAQSGLSAADCTTLIPADVVGLERELGVPLLVTYQLYGNATSGATAVTIISGIHSAGVSGIYVATPADYSDSLTGNTEAARNAWIAAVDGTGMVDLRSPENLDIRFGLDGTQGSTVYFSDERHLSVTNPGGQRARGEADAPYYKRFLHQVLGTADAGAPSFPTPPSIAGTAQVGQVLTLNLGADPDAGLVTQVEWLRDGVAGPVATLPELWKYTPVAADVGKAITARVTRQGPGGAVTATSAPTAVVGS</sequence>
<dbReference type="OrthoDB" id="614750at2"/>
<name>A0A1S1HEE2_9SPHN</name>
<keyword evidence="2" id="KW-1185">Reference proteome</keyword>
<dbReference type="Gene3D" id="2.60.40.2700">
    <property type="match status" value="1"/>
</dbReference>
<organism evidence="1 2">
    <name type="scientific">Edaphosphingomonas haloaromaticamans</name>
    <dbReference type="NCBI Taxonomy" id="653954"/>
    <lineage>
        <taxon>Bacteria</taxon>
        <taxon>Pseudomonadati</taxon>
        <taxon>Pseudomonadota</taxon>
        <taxon>Alphaproteobacteria</taxon>
        <taxon>Sphingomonadales</taxon>
        <taxon>Rhizorhabdaceae</taxon>
        <taxon>Edaphosphingomonas</taxon>
    </lineage>
</organism>
<proteinExistence type="predicted"/>
<evidence type="ECO:0000313" key="2">
    <source>
        <dbReference type="Proteomes" id="UP000179467"/>
    </source>
</evidence>
<gene>
    <name evidence="1" type="ORF">BHE75_01884</name>
</gene>
<evidence type="ECO:0008006" key="3">
    <source>
        <dbReference type="Google" id="ProtNLM"/>
    </source>
</evidence>